<keyword evidence="5 9" id="KW-1133">Transmembrane helix</keyword>
<feature type="region of interest" description="Disordered" evidence="8">
    <location>
        <begin position="80"/>
        <end position="105"/>
    </location>
</feature>
<dbReference type="AlphaFoldDB" id="A0A0D0E8M7"/>
<keyword evidence="4 9" id="KW-0812">Transmembrane</keyword>
<accession>A0A0D0E8M7</accession>
<evidence type="ECO:0000256" key="4">
    <source>
        <dbReference type="ARBA" id="ARBA00022692"/>
    </source>
</evidence>
<keyword evidence="2" id="KW-0328">Glycosyltransferase</keyword>
<gene>
    <name evidence="11" type="ORF">PAXRUDRAFT_823616</name>
</gene>
<feature type="domain" description="Glycosyltransferase 61 catalytic" evidence="10">
    <location>
        <begin position="396"/>
        <end position="496"/>
    </location>
</feature>
<dbReference type="InParanoid" id="A0A0D0E8M7"/>
<proteinExistence type="predicted"/>
<evidence type="ECO:0000256" key="1">
    <source>
        <dbReference type="ARBA" id="ARBA00004167"/>
    </source>
</evidence>
<dbReference type="OrthoDB" id="529273at2759"/>
<evidence type="ECO:0000313" key="11">
    <source>
        <dbReference type="EMBL" id="KIK98644.1"/>
    </source>
</evidence>
<dbReference type="EMBL" id="KN824885">
    <property type="protein sequence ID" value="KIK98644.1"/>
    <property type="molecule type" value="Genomic_DNA"/>
</dbReference>
<organism evidence="11 12">
    <name type="scientific">Paxillus rubicundulus Ve08.2h10</name>
    <dbReference type="NCBI Taxonomy" id="930991"/>
    <lineage>
        <taxon>Eukaryota</taxon>
        <taxon>Fungi</taxon>
        <taxon>Dikarya</taxon>
        <taxon>Basidiomycota</taxon>
        <taxon>Agaricomycotina</taxon>
        <taxon>Agaricomycetes</taxon>
        <taxon>Agaricomycetidae</taxon>
        <taxon>Boletales</taxon>
        <taxon>Paxilineae</taxon>
        <taxon>Paxillaceae</taxon>
        <taxon>Paxillus</taxon>
    </lineage>
</organism>
<dbReference type="GO" id="GO:0016020">
    <property type="term" value="C:membrane"/>
    <property type="evidence" value="ECO:0007669"/>
    <property type="project" value="UniProtKB-SubCell"/>
</dbReference>
<reference evidence="11 12" key="1">
    <citation type="submission" date="2014-04" db="EMBL/GenBank/DDBJ databases">
        <authorList>
            <consortium name="DOE Joint Genome Institute"/>
            <person name="Kuo A."/>
            <person name="Kohler A."/>
            <person name="Jargeat P."/>
            <person name="Nagy L.G."/>
            <person name="Floudas D."/>
            <person name="Copeland A."/>
            <person name="Barry K.W."/>
            <person name="Cichocki N."/>
            <person name="Veneault-Fourrey C."/>
            <person name="LaButti K."/>
            <person name="Lindquist E.A."/>
            <person name="Lipzen A."/>
            <person name="Lundell T."/>
            <person name="Morin E."/>
            <person name="Murat C."/>
            <person name="Sun H."/>
            <person name="Tunlid A."/>
            <person name="Henrissat B."/>
            <person name="Grigoriev I.V."/>
            <person name="Hibbett D.S."/>
            <person name="Martin F."/>
            <person name="Nordberg H.P."/>
            <person name="Cantor M.N."/>
            <person name="Hua S.X."/>
        </authorList>
    </citation>
    <scope>NUCLEOTIDE SEQUENCE [LARGE SCALE GENOMIC DNA]</scope>
    <source>
        <strain evidence="11 12">Ve08.2h10</strain>
    </source>
</reference>
<dbReference type="InterPro" id="IPR049625">
    <property type="entry name" value="Glyco_transf_61_cat"/>
</dbReference>
<feature type="transmembrane region" description="Helical" evidence="9">
    <location>
        <begin position="12"/>
        <end position="32"/>
    </location>
</feature>
<evidence type="ECO:0000256" key="3">
    <source>
        <dbReference type="ARBA" id="ARBA00022679"/>
    </source>
</evidence>
<keyword evidence="12" id="KW-1185">Reference proteome</keyword>
<dbReference type="HOGENOM" id="CLU_033167_0_0_1"/>
<reference evidence="12" key="2">
    <citation type="submission" date="2015-01" db="EMBL/GenBank/DDBJ databases">
        <title>Evolutionary Origins and Diversification of the Mycorrhizal Mutualists.</title>
        <authorList>
            <consortium name="DOE Joint Genome Institute"/>
            <consortium name="Mycorrhizal Genomics Consortium"/>
            <person name="Kohler A."/>
            <person name="Kuo A."/>
            <person name="Nagy L.G."/>
            <person name="Floudas D."/>
            <person name="Copeland A."/>
            <person name="Barry K.W."/>
            <person name="Cichocki N."/>
            <person name="Veneault-Fourrey C."/>
            <person name="LaButti K."/>
            <person name="Lindquist E.A."/>
            <person name="Lipzen A."/>
            <person name="Lundell T."/>
            <person name="Morin E."/>
            <person name="Murat C."/>
            <person name="Riley R."/>
            <person name="Ohm R."/>
            <person name="Sun H."/>
            <person name="Tunlid A."/>
            <person name="Henrissat B."/>
            <person name="Grigoriev I.V."/>
            <person name="Hibbett D.S."/>
            <person name="Martin F."/>
        </authorList>
    </citation>
    <scope>NUCLEOTIDE SEQUENCE [LARGE SCALE GENOMIC DNA]</scope>
    <source>
        <strain evidence="12">Ve08.2h10</strain>
    </source>
</reference>
<evidence type="ECO:0000256" key="6">
    <source>
        <dbReference type="ARBA" id="ARBA00023136"/>
    </source>
</evidence>
<keyword evidence="7" id="KW-0325">Glycoprotein</keyword>
<evidence type="ECO:0000256" key="5">
    <source>
        <dbReference type="ARBA" id="ARBA00022989"/>
    </source>
</evidence>
<evidence type="ECO:0000256" key="7">
    <source>
        <dbReference type="ARBA" id="ARBA00023180"/>
    </source>
</evidence>
<dbReference type="Proteomes" id="UP000054538">
    <property type="component" value="Unassembled WGS sequence"/>
</dbReference>
<dbReference type="InterPro" id="IPR007657">
    <property type="entry name" value="Glycosyltransferase_61"/>
</dbReference>
<protein>
    <recommendedName>
        <fullName evidence="10">Glycosyltransferase 61 catalytic domain-containing protein</fullName>
    </recommendedName>
</protein>
<dbReference type="PANTHER" id="PTHR20961:SF38">
    <property type="entry name" value="PROTEIN O-LINKED-MANNOSE BETA-1,4-N-ACETYLGLUCOSAMINYLTRANSFERASE 2"/>
    <property type="match status" value="1"/>
</dbReference>
<comment type="subcellular location">
    <subcellularLocation>
        <location evidence="1">Membrane</location>
        <topology evidence="1">Single-pass membrane protein</topology>
    </subcellularLocation>
</comment>
<dbReference type="Pfam" id="PF04577">
    <property type="entry name" value="Glyco_transf_61"/>
    <property type="match status" value="1"/>
</dbReference>
<keyword evidence="6 9" id="KW-0472">Membrane</keyword>
<evidence type="ECO:0000259" key="10">
    <source>
        <dbReference type="Pfam" id="PF04577"/>
    </source>
</evidence>
<evidence type="ECO:0000256" key="2">
    <source>
        <dbReference type="ARBA" id="ARBA00022676"/>
    </source>
</evidence>
<evidence type="ECO:0000256" key="8">
    <source>
        <dbReference type="SAM" id="MobiDB-lite"/>
    </source>
</evidence>
<sequence length="573" mass="64482">MAPLFRALSRRDAILILIGAFSMHFFTSLAPLTTHSVVINTGVHHQLGDEVVVEHPPQNDQELGGLLGYTHILEELDDFSTDSSDVDPRKDVIPSNKNGALEQPVNVAGGTDLSGVIVLPETTIVEHVPGWTLFRDIYMANGTFLILSSSLTAFPDVRYMTSTGLAALNTPENIALREPTPWNMDFVTPEEALQRWGDHPASRRVWSVEGNTLLFNDPPQFLAHYYHFCAELLLGTWSFWTGAAHPEPPPPIHRAIFPHSTSAGWRDGPGFNSYFLRAVFPSLTVEVEDDWNDRIVATSASIDSGIHRAWHFPYLLLADRSAAFRGSLCGGQNQRTASESVDGLIARSKLDRNGLWWRSIRNAVWRFAGVTEQDEDDAFRIGRREWDDKLETVEPPEFEETEKIVITYISRQSVRRRLIPEDHEGLVEELEALVRRKNAEIKDTMAAGGGGAKEWELNVVRAEQMTKDEQVHLVARTTILLGVHGNGLSHLILMPHTKMSAVIEMFYPGGFAHDYEWTTRALGMRHFAVWNDTYFTEENTPRVNYPQGFQGEKIPIYGPNVASIIERRIAREL</sequence>
<dbReference type="STRING" id="930991.A0A0D0E8M7"/>
<evidence type="ECO:0000313" key="12">
    <source>
        <dbReference type="Proteomes" id="UP000054538"/>
    </source>
</evidence>
<dbReference type="PANTHER" id="PTHR20961">
    <property type="entry name" value="GLYCOSYLTRANSFERASE"/>
    <property type="match status" value="1"/>
</dbReference>
<dbReference type="GO" id="GO:0097363">
    <property type="term" value="F:protein O-acetylglucosaminyltransferase activity"/>
    <property type="evidence" value="ECO:0007669"/>
    <property type="project" value="TreeGrafter"/>
</dbReference>
<dbReference type="GO" id="GO:0035269">
    <property type="term" value="P:protein O-linked glycosylation via mannose"/>
    <property type="evidence" value="ECO:0007669"/>
    <property type="project" value="TreeGrafter"/>
</dbReference>
<evidence type="ECO:0000256" key="9">
    <source>
        <dbReference type="SAM" id="Phobius"/>
    </source>
</evidence>
<dbReference type="GO" id="GO:0005783">
    <property type="term" value="C:endoplasmic reticulum"/>
    <property type="evidence" value="ECO:0007669"/>
    <property type="project" value="TreeGrafter"/>
</dbReference>
<name>A0A0D0E8M7_9AGAM</name>
<keyword evidence="3" id="KW-0808">Transferase</keyword>